<gene>
    <name evidence="1" type="ORF">K444DRAFT_122988</name>
</gene>
<evidence type="ECO:0000313" key="1">
    <source>
        <dbReference type="EMBL" id="PMD66632.1"/>
    </source>
</evidence>
<evidence type="ECO:0000313" key="2">
    <source>
        <dbReference type="Proteomes" id="UP000235371"/>
    </source>
</evidence>
<keyword evidence="2" id="KW-1185">Reference proteome</keyword>
<accession>A0A2J6TUC8</accession>
<dbReference type="AlphaFoldDB" id="A0A2J6TUC8"/>
<sequence>MFCRSVLRCLTSLGSSAFRITPQKPSQRCPANSKPRFDFVSGCAPICNAYCQPRPRHSSQASPGGADQHRGVAMFFPFPLLSSLLFINLI</sequence>
<organism evidence="1 2">
    <name type="scientific">Hyaloscypha bicolor E</name>
    <dbReference type="NCBI Taxonomy" id="1095630"/>
    <lineage>
        <taxon>Eukaryota</taxon>
        <taxon>Fungi</taxon>
        <taxon>Dikarya</taxon>
        <taxon>Ascomycota</taxon>
        <taxon>Pezizomycotina</taxon>
        <taxon>Leotiomycetes</taxon>
        <taxon>Helotiales</taxon>
        <taxon>Hyaloscyphaceae</taxon>
        <taxon>Hyaloscypha</taxon>
        <taxon>Hyaloscypha bicolor</taxon>
    </lineage>
</organism>
<name>A0A2J6TUC8_9HELO</name>
<proteinExistence type="predicted"/>
<dbReference type="Proteomes" id="UP000235371">
    <property type="component" value="Unassembled WGS sequence"/>
</dbReference>
<reference evidence="1 2" key="1">
    <citation type="submission" date="2016-04" db="EMBL/GenBank/DDBJ databases">
        <title>A degradative enzymes factory behind the ericoid mycorrhizal symbiosis.</title>
        <authorList>
            <consortium name="DOE Joint Genome Institute"/>
            <person name="Martino E."/>
            <person name="Morin E."/>
            <person name="Grelet G."/>
            <person name="Kuo A."/>
            <person name="Kohler A."/>
            <person name="Daghino S."/>
            <person name="Barry K."/>
            <person name="Choi C."/>
            <person name="Cichocki N."/>
            <person name="Clum A."/>
            <person name="Copeland A."/>
            <person name="Hainaut M."/>
            <person name="Haridas S."/>
            <person name="Labutti K."/>
            <person name="Lindquist E."/>
            <person name="Lipzen A."/>
            <person name="Khouja H.-R."/>
            <person name="Murat C."/>
            <person name="Ohm R."/>
            <person name="Olson A."/>
            <person name="Spatafora J."/>
            <person name="Veneault-Fourrey C."/>
            <person name="Henrissat B."/>
            <person name="Grigoriev I."/>
            <person name="Martin F."/>
            <person name="Perotto S."/>
        </authorList>
    </citation>
    <scope>NUCLEOTIDE SEQUENCE [LARGE SCALE GENOMIC DNA]</scope>
    <source>
        <strain evidence="1 2">E</strain>
    </source>
</reference>
<protein>
    <submittedName>
        <fullName evidence="1">Uncharacterized protein</fullName>
    </submittedName>
</protein>
<dbReference type="GeneID" id="36578483"/>
<dbReference type="EMBL" id="KZ613743">
    <property type="protein sequence ID" value="PMD66632.1"/>
    <property type="molecule type" value="Genomic_DNA"/>
</dbReference>
<dbReference type="RefSeq" id="XP_024743536.1">
    <property type="nucleotide sequence ID" value="XM_024870401.1"/>
</dbReference>
<dbReference type="InParanoid" id="A0A2J6TUC8"/>